<accession>A0A517SK07</accession>
<dbReference type="PROSITE" id="PS51192">
    <property type="entry name" value="HELICASE_ATP_BIND_1"/>
    <property type="match status" value="1"/>
</dbReference>
<dbReference type="Pfam" id="PF00271">
    <property type="entry name" value="Helicase_C"/>
    <property type="match status" value="1"/>
</dbReference>
<evidence type="ECO:0000259" key="9">
    <source>
        <dbReference type="PROSITE" id="PS51194"/>
    </source>
</evidence>
<protein>
    <submittedName>
        <fullName evidence="11">DEAD-box ATP-dependent RNA helicase CshA</fullName>
        <ecNumber evidence="11">3.6.4.13</ecNumber>
    </submittedName>
</protein>
<dbReference type="InParanoid" id="A0A517SK07"/>
<dbReference type="GO" id="GO:0005524">
    <property type="term" value="F:ATP binding"/>
    <property type="evidence" value="ECO:0007669"/>
    <property type="project" value="UniProtKB-KW"/>
</dbReference>
<dbReference type="InterPro" id="IPR044742">
    <property type="entry name" value="DEAD/DEAH_RhlB"/>
</dbReference>
<reference evidence="11 12" key="1">
    <citation type="submission" date="2019-02" db="EMBL/GenBank/DDBJ databases">
        <title>Deep-cultivation of Planctomycetes and their phenomic and genomic characterization uncovers novel biology.</title>
        <authorList>
            <person name="Wiegand S."/>
            <person name="Jogler M."/>
            <person name="Boedeker C."/>
            <person name="Pinto D."/>
            <person name="Vollmers J."/>
            <person name="Rivas-Marin E."/>
            <person name="Kohn T."/>
            <person name="Peeters S.H."/>
            <person name="Heuer A."/>
            <person name="Rast P."/>
            <person name="Oberbeckmann S."/>
            <person name="Bunk B."/>
            <person name="Jeske O."/>
            <person name="Meyerdierks A."/>
            <person name="Storesund J.E."/>
            <person name="Kallscheuer N."/>
            <person name="Luecker S."/>
            <person name="Lage O.M."/>
            <person name="Pohl T."/>
            <person name="Merkel B.J."/>
            <person name="Hornburger P."/>
            <person name="Mueller R.-W."/>
            <person name="Bruemmer F."/>
            <person name="Labrenz M."/>
            <person name="Spormann A.M."/>
            <person name="Op den Camp H."/>
            <person name="Overmann J."/>
            <person name="Amann R."/>
            <person name="Jetten M.S.M."/>
            <person name="Mascher T."/>
            <person name="Medema M.H."/>
            <person name="Devos D.P."/>
            <person name="Kaster A.-K."/>
            <person name="Ovreas L."/>
            <person name="Rohde M."/>
            <person name="Galperin M.Y."/>
            <person name="Jogler C."/>
        </authorList>
    </citation>
    <scope>NUCLEOTIDE SEQUENCE [LARGE SCALE GENOMIC DNA]</scope>
    <source>
        <strain evidence="11 12">Pan44</strain>
    </source>
</reference>
<dbReference type="SMART" id="SM00487">
    <property type="entry name" value="DEXDc"/>
    <property type="match status" value="1"/>
</dbReference>
<keyword evidence="2 7" id="KW-0378">Hydrolase</keyword>
<dbReference type="SMART" id="SM00490">
    <property type="entry name" value="HELICc"/>
    <property type="match status" value="1"/>
</dbReference>
<dbReference type="InterPro" id="IPR027417">
    <property type="entry name" value="P-loop_NTPase"/>
</dbReference>
<keyword evidence="12" id="KW-1185">Reference proteome</keyword>
<keyword evidence="3 7" id="KW-0347">Helicase</keyword>
<evidence type="ECO:0000259" key="8">
    <source>
        <dbReference type="PROSITE" id="PS51192"/>
    </source>
</evidence>
<proteinExistence type="inferred from homology"/>
<dbReference type="InterPro" id="IPR014014">
    <property type="entry name" value="RNA_helicase_DEAD_Q_motif"/>
</dbReference>
<keyword evidence="4 7" id="KW-0067">ATP-binding</keyword>
<dbReference type="CDD" id="cd18787">
    <property type="entry name" value="SF2_C_DEAD"/>
    <property type="match status" value="1"/>
</dbReference>
<organism evidence="11 12">
    <name type="scientific">Caulifigura coniformis</name>
    <dbReference type="NCBI Taxonomy" id="2527983"/>
    <lineage>
        <taxon>Bacteria</taxon>
        <taxon>Pseudomonadati</taxon>
        <taxon>Planctomycetota</taxon>
        <taxon>Planctomycetia</taxon>
        <taxon>Planctomycetales</taxon>
        <taxon>Planctomycetaceae</taxon>
        <taxon>Caulifigura</taxon>
    </lineage>
</organism>
<evidence type="ECO:0000313" key="12">
    <source>
        <dbReference type="Proteomes" id="UP000315700"/>
    </source>
</evidence>
<dbReference type="InterPro" id="IPR011545">
    <property type="entry name" value="DEAD/DEAH_box_helicase_dom"/>
</dbReference>
<evidence type="ECO:0000256" key="1">
    <source>
        <dbReference type="ARBA" id="ARBA00022741"/>
    </source>
</evidence>
<evidence type="ECO:0000256" key="3">
    <source>
        <dbReference type="ARBA" id="ARBA00022806"/>
    </source>
</evidence>
<dbReference type="Gene3D" id="3.40.50.300">
    <property type="entry name" value="P-loop containing nucleotide triphosphate hydrolases"/>
    <property type="match status" value="2"/>
</dbReference>
<dbReference type="PROSITE" id="PS51195">
    <property type="entry name" value="Q_MOTIF"/>
    <property type="match status" value="1"/>
</dbReference>
<dbReference type="PANTHER" id="PTHR47959">
    <property type="entry name" value="ATP-DEPENDENT RNA HELICASE RHLE-RELATED"/>
    <property type="match status" value="1"/>
</dbReference>
<evidence type="ECO:0000259" key="10">
    <source>
        <dbReference type="PROSITE" id="PS51195"/>
    </source>
</evidence>
<dbReference type="PANTHER" id="PTHR47959:SF1">
    <property type="entry name" value="ATP-DEPENDENT RNA HELICASE DBPA"/>
    <property type="match status" value="1"/>
</dbReference>
<sequence>MGLSARMLKALEGVNYVTPSPIQAAFIPIALTGQDCIGQARTGTGKTCAFVIPLLEQIDHSRPAVQALVLCPTRELAEQVAVEARRLASEHLCEPALLVGGKPVGKQIRDLDRSPAIVVGTPGRVIDLLQRGNLNLKELRIAVLDEADRMLDIGFRPAIEKILRQCPTDRQTLLLSATLPPPVERLAQKFMKSPEMVDLSGDSISGDLVQQYYCTVDREKKFGLLVKLLLAERPHQCIVFTRTKRKADELYRRLKRRLPEVAAIHGDLQQSERDRVMKRLRSGELRLLIATDVVGRGIDISSISHIINYDVPESCDDYVHRVGRTGRISSERNGRAFTFVTKEEGEELTRIEIRINKMLDEWRPPNDAFFTPRETRYVEAETPAPARNDEDFADFFVA</sequence>
<feature type="domain" description="DEAD-box RNA helicase Q" evidence="10">
    <location>
        <begin position="1"/>
        <end position="24"/>
    </location>
</feature>
<dbReference type="OrthoDB" id="9805696at2"/>
<dbReference type="AlphaFoldDB" id="A0A517SK07"/>
<dbReference type="GO" id="GO:0003724">
    <property type="term" value="F:RNA helicase activity"/>
    <property type="evidence" value="ECO:0007669"/>
    <property type="project" value="UniProtKB-EC"/>
</dbReference>
<dbReference type="PROSITE" id="PS51194">
    <property type="entry name" value="HELICASE_CTER"/>
    <property type="match status" value="1"/>
</dbReference>
<keyword evidence="1 7" id="KW-0547">Nucleotide-binding</keyword>
<comment type="similarity">
    <text evidence="5 7">Belongs to the DEAD box helicase family.</text>
</comment>
<dbReference type="InterPro" id="IPR014001">
    <property type="entry name" value="Helicase_ATP-bd"/>
</dbReference>
<dbReference type="InterPro" id="IPR050079">
    <property type="entry name" value="DEAD_box_RNA_helicase"/>
</dbReference>
<dbReference type="KEGG" id="ccos:Pan44_45080"/>
<feature type="domain" description="Helicase C-terminal" evidence="9">
    <location>
        <begin position="208"/>
        <end position="370"/>
    </location>
</feature>
<dbReference type="Proteomes" id="UP000315700">
    <property type="component" value="Chromosome"/>
</dbReference>
<dbReference type="GO" id="GO:0016787">
    <property type="term" value="F:hydrolase activity"/>
    <property type="evidence" value="ECO:0007669"/>
    <property type="project" value="UniProtKB-KW"/>
</dbReference>
<dbReference type="CDD" id="cd00268">
    <property type="entry name" value="DEADc"/>
    <property type="match status" value="1"/>
</dbReference>
<dbReference type="InterPro" id="IPR000629">
    <property type="entry name" value="RNA-helicase_DEAD-box_CS"/>
</dbReference>
<evidence type="ECO:0000256" key="6">
    <source>
        <dbReference type="PROSITE-ProRule" id="PRU00552"/>
    </source>
</evidence>
<evidence type="ECO:0000313" key="11">
    <source>
        <dbReference type="EMBL" id="QDT56454.1"/>
    </source>
</evidence>
<dbReference type="GO" id="GO:0003676">
    <property type="term" value="F:nucleic acid binding"/>
    <property type="evidence" value="ECO:0007669"/>
    <property type="project" value="InterPro"/>
</dbReference>
<name>A0A517SK07_9PLAN</name>
<feature type="domain" description="Helicase ATP-binding" evidence="8">
    <location>
        <begin position="27"/>
        <end position="197"/>
    </location>
</feature>
<evidence type="ECO:0000256" key="4">
    <source>
        <dbReference type="ARBA" id="ARBA00022840"/>
    </source>
</evidence>
<gene>
    <name evidence="11" type="primary">cshA</name>
    <name evidence="11" type="ORF">Pan44_45080</name>
</gene>
<evidence type="ECO:0000256" key="5">
    <source>
        <dbReference type="ARBA" id="ARBA00038437"/>
    </source>
</evidence>
<dbReference type="SUPFAM" id="SSF52540">
    <property type="entry name" value="P-loop containing nucleoside triphosphate hydrolases"/>
    <property type="match status" value="1"/>
</dbReference>
<dbReference type="PROSITE" id="PS00039">
    <property type="entry name" value="DEAD_ATP_HELICASE"/>
    <property type="match status" value="1"/>
</dbReference>
<dbReference type="GO" id="GO:0005829">
    <property type="term" value="C:cytosol"/>
    <property type="evidence" value="ECO:0007669"/>
    <property type="project" value="TreeGrafter"/>
</dbReference>
<evidence type="ECO:0000256" key="2">
    <source>
        <dbReference type="ARBA" id="ARBA00022801"/>
    </source>
</evidence>
<dbReference type="InterPro" id="IPR001650">
    <property type="entry name" value="Helicase_C-like"/>
</dbReference>
<dbReference type="EC" id="3.6.4.13" evidence="11"/>
<dbReference type="Pfam" id="PF00270">
    <property type="entry name" value="DEAD"/>
    <property type="match status" value="1"/>
</dbReference>
<evidence type="ECO:0000256" key="7">
    <source>
        <dbReference type="RuleBase" id="RU000492"/>
    </source>
</evidence>
<feature type="short sequence motif" description="Q motif" evidence="6">
    <location>
        <begin position="1"/>
        <end position="24"/>
    </location>
</feature>
<dbReference type="EMBL" id="CP036271">
    <property type="protein sequence ID" value="QDT56454.1"/>
    <property type="molecule type" value="Genomic_DNA"/>
</dbReference>